<dbReference type="GO" id="GO:0016413">
    <property type="term" value="F:O-acetyltransferase activity"/>
    <property type="evidence" value="ECO:0007669"/>
    <property type="project" value="TreeGrafter"/>
</dbReference>
<evidence type="ECO:0000256" key="1">
    <source>
        <dbReference type="ARBA" id="ARBA00004651"/>
    </source>
</evidence>
<feature type="transmembrane region" description="Helical" evidence="7">
    <location>
        <begin position="204"/>
        <end position="226"/>
    </location>
</feature>
<evidence type="ECO:0000256" key="3">
    <source>
        <dbReference type="ARBA" id="ARBA00022475"/>
    </source>
</evidence>
<feature type="transmembrane region" description="Helical" evidence="7">
    <location>
        <begin position="233"/>
        <end position="251"/>
    </location>
</feature>
<evidence type="ECO:0000256" key="7">
    <source>
        <dbReference type="SAM" id="Phobius"/>
    </source>
</evidence>
<keyword evidence="5 7" id="KW-1133">Transmembrane helix</keyword>
<evidence type="ECO:0000256" key="6">
    <source>
        <dbReference type="ARBA" id="ARBA00023136"/>
    </source>
</evidence>
<accession>A0A0F3RTU0</accession>
<dbReference type="InterPro" id="IPR002656">
    <property type="entry name" value="Acyl_transf_3_dom"/>
</dbReference>
<comment type="similarity">
    <text evidence="2">Belongs to the acyltransferase 3 family.</text>
</comment>
<evidence type="ECO:0000259" key="8">
    <source>
        <dbReference type="Pfam" id="PF01757"/>
    </source>
</evidence>
<dbReference type="EMBL" id="JZCR01000006">
    <property type="protein sequence ID" value="KJW13396.1"/>
    <property type="molecule type" value="Genomic_DNA"/>
</dbReference>
<keyword evidence="6 7" id="KW-0472">Membrane</keyword>
<dbReference type="Proteomes" id="UP000033491">
    <property type="component" value="Unassembled WGS sequence"/>
</dbReference>
<keyword evidence="3" id="KW-1003">Cell membrane</keyword>
<evidence type="ECO:0000256" key="4">
    <source>
        <dbReference type="ARBA" id="ARBA00022692"/>
    </source>
</evidence>
<dbReference type="GO" id="GO:0009246">
    <property type="term" value="P:enterobacterial common antigen biosynthetic process"/>
    <property type="evidence" value="ECO:0007669"/>
    <property type="project" value="TreeGrafter"/>
</dbReference>
<protein>
    <submittedName>
        <fullName evidence="9">Acyltransferase</fullName>
    </submittedName>
</protein>
<evidence type="ECO:0000256" key="5">
    <source>
        <dbReference type="ARBA" id="ARBA00022989"/>
    </source>
</evidence>
<feature type="transmembrane region" description="Helical" evidence="7">
    <location>
        <begin position="271"/>
        <end position="290"/>
    </location>
</feature>
<dbReference type="STRING" id="216463.VC81_02720"/>
<dbReference type="Pfam" id="PF01757">
    <property type="entry name" value="Acyl_transf_3"/>
    <property type="match status" value="1"/>
</dbReference>
<dbReference type="PANTHER" id="PTHR40074">
    <property type="entry name" value="O-ACETYLTRANSFERASE WECH"/>
    <property type="match status" value="1"/>
</dbReference>
<keyword evidence="4 7" id="KW-0812">Transmembrane</keyword>
<name>A0A0F3RTU0_9LACO</name>
<keyword evidence="9" id="KW-0012">Acyltransferase</keyword>
<feature type="transmembrane region" description="Helical" evidence="7">
    <location>
        <begin position="53"/>
        <end position="74"/>
    </location>
</feature>
<reference evidence="9 10" key="1">
    <citation type="submission" date="2015-03" db="EMBL/GenBank/DDBJ databases">
        <authorList>
            <person name="Zheng J."/>
            <person name="Ganezle M."/>
        </authorList>
    </citation>
    <scope>NUCLEOTIDE SEQUENCE [LARGE SCALE GENOMIC DNA]</scope>
    <source>
        <strain evidence="9 10">LP38</strain>
    </source>
</reference>
<evidence type="ECO:0000313" key="9">
    <source>
        <dbReference type="EMBL" id="KJW13396.1"/>
    </source>
</evidence>
<feature type="transmembrane region" description="Helical" evidence="7">
    <location>
        <begin position="162"/>
        <end position="184"/>
    </location>
</feature>
<feature type="domain" description="Acyltransferase 3" evidence="8">
    <location>
        <begin position="11"/>
        <end position="363"/>
    </location>
</feature>
<feature type="transmembrane region" description="Helical" evidence="7">
    <location>
        <begin position="15"/>
        <end position="33"/>
    </location>
</feature>
<dbReference type="PANTHER" id="PTHR40074:SF2">
    <property type="entry name" value="O-ACETYLTRANSFERASE WECH"/>
    <property type="match status" value="1"/>
</dbReference>
<feature type="transmembrane region" description="Helical" evidence="7">
    <location>
        <begin position="95"/>
        <end position="114"/>
    </location>
</feature>
<feature type="transmembrane region" description="Helical" evidence="7">
    <location>
        <begin position="311"/>
        <end position="333"/>
    </location>
</feature>
<dbReference type="RefSeq" id="WP_045806622.1">
    <property type="nucleotide sequence ID" value="NZ_JZCR01000006.1"/>
</dbReference>
<organism evidence="9 10">
    <name type="scientific">Levilactobacillus spicheri</name>
    <dbReference type="NCBI Taxonomy" id="216463"/>
    <lineage>
        <taxon>Bacteria</taxon>
        <taxon>Bacillati</taxon>
        <taxon>Bacillota</taxon>
        <taxon>Bacilli</taxon>
        <taxon>Lactobacillales</taxon>
        <taxon>Lactobacillaceae</taxon>
        <taxon>Levilactobacillus</taxon>
    </lineage>
</organism>
<comment type="subcellular location">
    <subcellularLocation>
        <location evidence="1">Cell membrane</location>
        <topology evidence="1">Multi-pass membrane protein</topology>
    </subcellularLocation>
</comment>
<comment type="caution">
    <text evidence="9">The sequence shown here is derived from an EMBL/GenBank/DDBJ whole genome shotgun (WGS) entry which is preliminary data.</text>
</comment>
<sequence length="406" mass="46609">MAEKTKRRYLHEVDLMRVIFIGGVLLNHTTTAFESRLVDTTKSQLFLEATHLALHFTRMGFMFMTGLVLVLNYYHRDPHWGQFWWKRYTSSGIPYVAWNAIIMLVATLIAGGGIDWPAYWAHLGNALQYGNEYYMYYILVTFQLYLLFPLLVLLFKKLPQHHLHILGVSAVLQLLLLIAIKYWLPQVDTQHWLWWFRSYGNNVLVYQVYFIAGGFTAIHYDAVVAWLERQHRFIATMAGLLALGTVGLYFGNQNVLHLSRAATFSVHQPLIFVYDVFMISLVFWIGLQYARVRQRGLPSWIDRLVQAFSKVSFGIYLVQSLPLFALYGILGLLHVPAWGLLLLLPVGYLFVLGGALTISWFCYRVPPFGVLIGRPQWHPLKGVLAHVSNHATSHPTPATSVKSEDH</sequence>
<evidence type="ECO:0000313" key="10">
    <source>
        <dbReference type="Proteomes" id="UP000033491"/>
    </source>
</evidence>
<feature type="transmembrane region" description="Helical" evidence="7">
    <location>
        <begin position="339"/>
        <end position="363"/>
    </location>
</feature>
<gene>
    <name evidence="9" type="ORF">VC81_02720</name>
</gene>
<dbReference type="OrthoDB" id="65129at2"/>
<keyword evidence="9" id="KW-0808">Transferase</keyword>
<dbReference type="PATRIC" id="fig|216463.3.peg.2362"/>
<dbReference type="GO" id="GO:0005886">
    <property type="term" value="C:plasma membrane"/>
    <property type="evidence" value="ECO:0007669"/>
    <property type="project" value="UniProtKB-SubCell"/>
</dbReference>
<proteinExistence type="inferred from homology"/>
<feature type="transmembrane region" description="Helical" evidence="7">
    <location>
        <begin position="134"/>
        <end position="155"/>
    </location>
</feature>
<evidence type="ECO:0000256" key="2">
    <source>
        <dbReference type="ARBA" id="ARBA00007400"/>
    </source>
</evidence>
<dbReference type="AlphaFoldDB" id="A0A0F3RTU0"/>